<dbReference type="SMART" id="SM00219">
    <property type="entry name" value="TyrKc"/>
    <property type="match status" value="1"/>
</dbReference>
<protein>
    <recommendedName>
        <fullName evidence="9">Tyrosine-protein kinase</fullName>
        <ecNumber evidence="9">2.7.10.2</ecNumber>
    </recommendedName>
</protein>
<dbReference type="Proteomes" id="UP000783686">
    <property type="component" value="Unassembled WGS sequence"/>
</dbReference>
<keyword evidence="5 9" id="KW-0829">Tyrosine-protein kinase</keyword>
<accession>A0A811LEE2</accession>
<sequence length="523" mass="60587">MAENDKDDQKLEVQTYYHGIRDMEEITSELRHSGDFIVRASMSDGVPRIFLHVRTKKDLQKYMLPVVNNKYCLDVDKQNPFRVSFDAVAELVNYYTGNALPCGQKLIFGVPRPKWLIRHSAIDYYAKDLLGKGNFADVFKGSILLDGVKKFVAIKVCHTSEDKNQQEQEQEACQSMLYEAKIMSKYYHENIIDFIGIACDHPPILIVLEFCPGGSLDLHLRNDKIQICQVELVLYAFEAARGMRYLHAQKCLHRDLASRNCLISSRGQIKIADFGLSQMVDEMNLKKEEKKEEKEKKKANVPLRWLAPEAISRNPVVLLNSDVWSYGVLLYEMFNKGLAVFHDEDDYKKIAKHIRHGDMPKFPESAPELLRKVVTEEIWLIEPEKRTMFDDIVPLLMAYLEEHEKEFPSIENLAVNRIKGVNRTAIFYSSRQELLKRDRYIVVSSRRRRRSVHRSNPSPNQNPTEVSVTRRRSKPRRRSKVTTNNTNNNASCRNQERSDRESDDDGKRTSAEPLSGMERRTKS</sequence>
<dbReference type="EMBL" id="CAJFCW020000005">
    <property type="protein sequence ID" value="CAG9121496.1"/>
    <property type="molecule type" value="Genomic_DNA"/>
</dbReference>
<dbReference type="InterPro" id="IPR017441">
    <property type="entry name" value="Protein_kinase_ATP_BS"/>
</dbReference>
<reference evidence="13" key="1">
    <citation type="submission" date="2020-09" db="EMBL/GenBank/DDBJ databases">
        <authorList>
            <person name="Kikuchi T."/>
        </authorList>
    </citation>
    <scope>NUCLEOTIDE SEQUENCE</scope>
    <source>
        <strain evidence="13">SH1</strain>
    </source>
</reference>
<evidence type="ECO:0000259" key="12">
    <source>
        <dbReference type="PROSITE" id="PS50011"/>
    </source>
</evidence>
<feature type="compositionally biased region" description="Basic and acidic residues" evidence="10">
    <location>
        <begin position="494"/>
        <end position="510"/>
    </location>
</feature>
<dbReference type="Gene3D" id="3.30.505.10">
    <property type="entry name" value="SH2 domain"/>
    <property type="match status" value="1"/>
</dbReference>
<dbReference type="InterPro" id="IPR008266">
    <property type="entry name" value="Tyr_kinase_AS"/>
</dbReference>
<dbReference type="PANTHER" id="PTHR24418">
    <property type="entry name" value="TYROSINE-PROTEIN KINASE"/>
    <property type="match status" value="1"/>
</dbReference>
<dbReference type="InterPro" id="IPR036860">
    <property type="entry name" value="SH2_dom_sf"/>
</dbReference>
<dbReference type="OrthoDB" id="1924287at2759"/>
<feature type="domain" description="Protein kinase" evidence="12">
    <location>
        <begin position="124"/>
        <end position="400"/>
    </location>
</feature>
<dbReference type="SMART" id="SM00252">
    <property type="entry name" value="SH2"/>
    <property type="match status" value="1"/>
</dbReference>
<evidence type="ECO:0000313" key="14">
    <source>
        <dbReference type="Proteomes" id="UP000614601"/>
    </source>
</evidence>
<comment type="catalytic activity">
    <reaction evidence="6 9">
        <text>L-tyrosyl-[protein] + ATP = O-phospho-L-tyrosyl-[protein] + ADP + H(+)</text>
        <dbReference type="Rhea" id="RHEA:10596"/>
        <dbReference type="Rhea" id="RHEA-COMP:10136"/>
        <dbReference type="Rhea" id="RHEA-COMP:20101"/>
        <dbReference type="ChEBI" id="CHEBI:15378"/>
        <dbReference type="ChEBI" id="CHEBI:30616"/>
        <dbReference type="ChEBI" id="CHEBI:46858"/>
        <dbReference type="ChEBI" id="CHEBI:61978"/>
        <dbReference type="ChEBI" id="CHEBI:456216"/>
        <dbReference type="EC" id="2.7.10.2"/>
    </reaction>
</comment>
<keyword evidence="3 9" id="KW-0418">Kinase</keyword>
<evidence type="ECO:0000256" key="1">
    <source>
        <dbReference type="ARBA" id="ARBA00022679"/>
    </source>
</evidence>
<feature type="domain" description="SH2" evidence="11">
    <location>
        <begin position="16"/>
        <end position="110"/>
    </location>
</feature>
<dbReference type="Gene3D" id="1.10.510.10">
    <property type="entry name" value="Transferase(Phosphotransferase) domain 1"/>
    <property type="match status" value="1"/>
</dbReference>
<evidence type="ECO:0000256" key="10">
    <source>
        <dbReference type="SAM" id="MobiDB-lite"/>
    </source>
</evidence>
<organism evidence="13 14">
    <name type="scientific">Bursaphelenchus okinawaensis</name>
    <dbReference type="NCBI Taxonomy" id="465554"/>
    <lineage>
        <taxon>Eukaryota</taxon>
        <taxon>Metazoa</taxon>
        <taxon>Ecdysozoa</taxon>
        <taxon>Nematoda</taxon>
        <taxon>Chromadorea</taxon>
        <taxon>Rhabditida</taxon>
        <taxon>Tylenchina</taxon>
        <taxon>Tylenchomorpha</taxon>
        <taxon>Aphelenchoidea</taxon>
        <taxon>Aphelenchoididae</taxon>
        <taxon>Bursaphelenchus</taxon>
    </lineage>
</organism>
<dbReference type="EC" id="2.7.10.2" evidence="9"/>
<evidence type="ECO:0000256" key="6">
    <source>
        <dbReference type="ARBA" id="ARBA00051245"/>
    </source>
</evidence>
<dbReference type="SUPFAM" id="SSF56112">
    <property type="entry name" value="Protein kinase-like (PK-like)"/>
    <property type="match status" value="1"/>
</dbReference>
<dbReference type="SUPFAM" id="SSF55550">
    <property type="entry name" value="SH2 domain"/>
    <property type="match status" value="1"/>
</dbReference>
<dbReference type="InterPro" id="IPR000980">
    <property type="entry name" value="SH2"/>
</dbReference>
<evidence type="ECO:0000256" key="4">
    <source>
        <dbReference type="ARBA" id="ARBA00022840"/>
    </source>
</evidence>
<dbReference type="InterPro" id="IPR001245">
    <property type="entry name" value="Ser-Thr/Tyr_kinase_cat_dom"/>
</dbReference>
<evidence type="ECO:0000256" key="5">
    <source>
        <dbReference type="ARBA" id="ARBA00023137"/>
    </source>
</evidence>
<name>A0A811LEE2_9BILA</name>
<evidence type="ECO:0000256" key="8">
    <source>
        <dbReference type="PROSITE-ProRule" id="PRU10141"/>
    </source>
</evidence>
<dbReference type="PROSITE" id="PS00107">
    <property type="entry name" value="PROTEIN_KINASE_ATP"/>
    <property type="match status" value="1"/>
</dbReference>
<feature type="binding site" evidence="8">
    <location>
        <position position="155"/>
    </location>
    <ligand>
        <name>ATP</name>
        <dbReference type="ChEBI" id="CHEBI:30616"/>
    </ligand>
</feature>
<dbReference type="InterPro" id="IPR050198">
    <property type="entry name" value="Non-receptor_tyrosine_kinases"/>
</dbReference>
<comment type="caution">
    <text evidence="13">The sequence shown here is derived from an EMBL/GenBank/DDBJ whole genome shotgun (WGS) entry which is preliminary data.</text>
</comment>
<comment type="similarity">
    <text evidence="9">Belongs to the protein kinase superfamily. Tyr protein kinase family.</text>
</comment>
<dbReference type="GO" id="GO:0004715">
    <property type="term" value="F:non-membrane spanning protein tyrosine kinase activity"/>
    <property type="evidence" value="ECO:0007669"/>
    <property type="project" value="UniProtKB-EC"/>
</dbReference>
<keyword evidence="1 9" id="KW-0808">Transferase</keyword>
<dbReference type="PROSITE" id="PS00109">
    <property type="entry name" value="PROTEIN_KINASE_TYR"/>
    <property type="match status" value="1"/>
</dbReference>
<evidence type="ECO:0000256" key="2">
    <source>
        <dbReference type="ARBA" id="ARBA00022741"/>
    </source>
</evidence>
<keyword evidence="14" id="KW-1185">Reference proteome</keyword>
<feature type="region of interest" description="Disordered" evidence="10">
    <location>
        <begin position="445"/>
        <end position="523"/>
    </location>
</feature>
<dbReference type="InterPro" id="IPR011009">
    <property type="entry name" value="Kinase-like_dom_sf"/>
</dbReference>
<evidence type="ECO:0000313" key="13">
    <source>
        <dbReference type="EMBL" id="CAD5225931.1"/>
    </source>
</evidence>
<gene>
    <name evidence="13" type="ORF">BOKJ2_LOCUS11824</name>
</gene>
<evidence type="ECO:0000256" key="7">
    <source>
        <dbReference type="PROSITE-ProRule" id="PRU00191"/>
    </source>
</evidence>
<keyword evidence="7" id="KW-0727">SH2 domain</keyword>
<dbReference type="EMBL" id="CAJFDH010000005">
    <property type="protein sequence ID" value="CAD5225931.1"/>
    <property type="molecule type" value="Genomic_DNA"/>
</dbReference>
<proteinExistence type="inferred from homology"/>
<dbReference type="InterPro" id="IPR000719">
    <property type="entry name" value="Prot_kinase_dom"/>
</dbReference>
<evidence type="ECO:0000256" key="9">
    <source>
        <dbReference type="RuleBase" id="RU362096"/>
    </source>
</evidence>
<dbReference type="GO" id="GO:0005524">
    <property type="term" value="F:ATP binding"/>
    <property type="evidence" value="ECO:0007669"/>
    <property type="project" value="UniProtKB-UniRule"/>
</dbReference>
<keyword evidence="4 8" id="KW-0067">ATP-binding</keyword>
<evidence type="ECO:0000256" key="3">
    <source>
        <dbReference type="ARBA" id="ARBA00022777"/>
    </source>
</evidence>
<evidence type="ECO:0000259" key="11">
    <source>
        <dbReference type="PROSITE" id="PS50001"/>
    </source>
</evidence>
<feature type="compositionally biased region" description="Basic residues" evidence="10">
    <location>
        <begin position="469"/>
        <end position="480"/>
    </location>
</feature>
<dbReference type="PROSITE" id="PS50011">
    <property type="entry name" value="PROTEIN_KINASE_DOM"/>
    <property type="match status" value="1"/>
</dbReference>
<feature type="compositionally biased region" description="Polar residues" evidence="10">
    <location>
        <begin position="456"/>
        <end position="465"/>
    </location>
</feature>
<dbReference type="Pfam" id="PF07714">
    <property type="entry name" value="PK_Tyr_Ser-Thr"/>
    <property type="match status" value="1"/>
</dbReference>
<dbReference type="Proteomes" id="UP000614601">
    <property type="component" value="Unassembled WGS sequence"/>
</dbReference>
<dbReference type="InterPro" id="IPR020635">
    <property type="entry name" value="Tyr_kinase_cat_dom"/>
</dbReference>
<keyword evidence="2 8" id="KW-0547">Nucleotide-binding</keyword>
<dbReference type="PROSITE" id="PS50001">
    <property type="entry name" value="SH2"/>
    <property type="match status" value="1"/>
</dbReference>
<dbReference type="AlphaFoldDB" id="A0A811LEE2"/>